<dbReference type="SUPFAM" id="SSF53067">
    <property type="entry name" value="Actin-like ATPase domain"/>
    <property type="match status" value="2"/>
</dbReference>
<dbReference type="PANTHER" id="PTHR42749">
    <property type="entry name" value="CELL SHAPE-DETERMINING PROTEIN MREB"/>
    <property type="match status" value="1"/>
</dbReference>
<feature type="transmembrane region" description="Helical" evidence="4">
    <location>
        <begin position="474"/>
        <end position="497"/>
    </location>
</feature>
<keyword evidence="4" id="KW-0812">Transmembrane</keyword>
<keyword evidence="6" id="KW-1185">Reference proteome</keyword>
<evidence type="ECO:0000256" key="1">
    <source>
        <dbReference type="ARBA" id="ARBA00022741"/>
    </source>
</evidence>
<keyword evidence="4" id="KW-0472">Membrane</keyword>
<evidence type="ECO:0000313" key="6">
    <source>
        <dbReference type="Proteomes" id="UP001500620"/>
    </source>
</evidence>
<dbReference type="EMBL" id="BAABAT010000001">
    <property type="protein sequence ID" value="GAA4243034.1"/>
    <property type="molecule type" value="Genomic_DNA"/>
</dbReference>
<feature type="transmembrane region" description="Helical" evidence="4">
    <location>
        <begin position="426"/>
        <end position="446"/>
    </location>
</feature>
<protein>
    <recommendedName>
        <fullName evidence="7">Hsp70 protein</fullName>
    </recommendedName>
</protein>
<dbReference type="Gene3D" id="3.90.640.10">
    <property type="entry name" value="Actin, Chain A, domain 4"/>
    <property type="match status" value="1"/>
</dbReference>
<dbReference type="InterPro" id="IPR013126">
    <property type="entry name" value="Hsp_70_fam"/>
</dbReference>
<comment type="caution">
    <text evidence="5">The sequence shown here is derived from an EMBL/GenBank/DDBJ whole genome shotgun (WGS) entry which is preliminary data.</text>
</comment>
<dbReference type="Gene3D" id="3.30.420.40">
    <property type="match status" value="2"/>
</dbReference>
<evidence type="ECO:0000256" key="2">
    <source>
        <dbReference type="ARBA" id="ARBA00022840"/>
    </source>
</evidence>
<dbReference type="RefSeq" id="WP_345119848.1">
    <property type="nucleotide sequence ID" value="NZ_BAABAT010000001.1"/>
</dbReference>
<dbReference type="Proteomes" id="UP001500620">
    <property type="component" value="Unassembled WGS sequence"/>
</dbReference>
<sequence length="506" mass="52203">MIAGNDAERLARADPAAFEPNPKRRVDDGTVLLGSHTVAVPDALAAVLLAVVEQVNRAGPPGPAVLTVPSTWAASRRAVLAEAAVRAGLGAVTLISEPIAAAVYYTSVLRHELPPDGALLVVDVGAGTADVALVRAGAELSVIAQRGLDVGGLDVDAALVGILGQLVSVDSPEAWQRLAAPVTNADRRDRLVLWQEVRAAKESLSRLSVAPVHVPGHPADLHLTREELEVAATPLLAPVAEVAAEMVAEAGLDPHALAGVFLVGGGGRMPLLGRLLHARLGVAPTVTERPETVVAEGAIHAQAAVAAVPGVAGSGSAARRAPVRRRWLSPATLVLALLCFVLPFATVSCGLPDGYGHAKPGGTTQYNGLDLALGGKPDVQADQLRPAGEWREDRIEPQPLYAAALLVLGTALVTALALTRQRRRRALVAGLGALAGLSLVAGQALVVNRLADRIREQSAVPAGKEARDFVGTGAGFWLTLVLLALLVAGNLAALLPLRRLGGRRQT</sequence>
<dbReference type="PRINTS" id="PR00301">
    <property type="entry name" value="HEATSHOCK70"/>
</dbReference>
<keyword evidence="3" id="KW-0143">Chaperone</keyword>
<proteinExistence type="predicted"/>
<evidence type="ECO:0000313" key="5">
    <source>
        <dbReference type="EMBL" id="GAA4243034.1"/>
    </source>
</evidence>
<feature type="transmembrane region" description="Helical" evidence="4">
    <location>
        <begin position="327"/>
        <end position="345"/>
    </location>
</feature>
<reference evidence="6" key="1">
    <citation type="journal article" date="2019" name="Int. J. Syst. Evol. Microbiol.">
        <title>The Global Catalogue of Microorganisms (GCM) 10K type strain sequencing project: providing services to taxonomists for standard genome sequencing and annotation.</title>
        <authorList>
            <consortium name="The Broad Institute Genomics Platform"/>
            <consortium name="The Broad Institute Genome Sequencing Center for Infectious Disease"/>
            <person name="Wu L."/>
            <person name="Ma J."/>
        </authorList>
    </citation>
    <scope>NUCLEOTIDE SEQUENCE [LARGE SCALE GENOMIC DNA]</scope>
    <source>
        <strain evidence="6">JCM 17441</strain>
    </source>
</reference>
<feature type="transmembrane region" description="Helical" evidence="4">
    <location>
        <begin position="400"/>
        <end position="419"/>
    </location>
</feature>
<dbReference type="Pfam" id="PF00012">
    <property type="entry name" value="HSP70"/>
    <property type="match status" value="1"/>
</dbReference>
<dbReference type="InterPro" id="IPR043129">
    <property type="entry name" value="ATPase_NBD"/>
</dbReference>
<organism evidence="5 6">
    <name type="scientific">Dactylosporangium darangshiense</name>
    <dbReference type="NCBI Taxonomy" id="579108"/>
    <lineage>
        <taxon>Bacteria</taxon>
        <taxon>Bacillati</taxon>
        <taxon>Actinomycetota</taxon>
        <taxon>Actinomycetes</taxon>
        <taxon>Micromonosporales</taxon>
        <taxon>Micromonosporaceae</taxon>
        <taxon>Dactylosporangium</taxon>
    </lineage>
</organism>
<accession>A0ABP8CT63</accession>
<name>A0ABP8CT63_9ACTN</name>
<evidence type="ECO:0008006" key="7">
    <source>
        <dbReference type="Google" id="ProtNLM"/>
    </source>
</evidence>
<evidence type="ECO:0000256" key="3">
    <source>
        <dbReference type="ARBA" id="ARBA00023186"/>
    </source>
</evidence>
<keyword evidence="2" id="KW-0067">ATP-binding</keyword>
<keyword evidence="1" id="KW-0547">Nucleotide-binding</keyword>
<evidence type="ECO:0000256" key="4">
    <source>
        <dbReference type="SAM" id="Phobius"/>
    </source>
</evidence>
<gene>
    <name evidence="5" type="ORF">GCM10022255_000370</name>
</gene>
<dbReference type="PANTHER" id="PTHR42749:SF1">
    <property type="entry name" value="CELL SHAPE-DETERMINING PROTEIN MREB"/>
    <property type="match status" value="1"/>
</dbReference>
<keyword evidence="4" id="KW-1133">Transmembrane helix</keyword>